<protein>
    <submittedName>
        <fullName evidence="2">Uncharacterized protein</fullName>
    </submittedName>
</protein>
<evidence type="ECO:0000313" key="3">
    <source>
        <dbReference type="EMBL" id="KAF4149999.1"/>
    </source>
</evidence>
<dbReference type="EMBL" id="WSZM01000054">
    <property type="protein sequence ID" value="KAF4045244.1"/>
    <property type="molecule type" value="Genomic_DNA"/>
</dbReference>
<evidence type="ECO:0000256" key="1">
    <source>
        <dbReference type="SAM" id="MobiDB-lite"/>
    </source>
</evidence>
<name>A0A833W766_PHYIN</name>
<accession>A0A833W766</accession>
<comment type="caution">
    <text evidence="2">The sequence shown here is derived from an EMBL/GenBank/DDBJ whole genome shotgun (WGS) entry which is preliminary data.</text>
</comment>
<dbReference type="EMBL" id="JAACNO010000103">
    <property type="protein sequence ID" value="KAF4149999.1"/>
    <property type="molecule type" value="Genomic_DNA"/>
</dbReference>
<organism evidence="2 4">
    <name type="scientific">Phytophthora infestans</name>
    <name type="common">Potato late blight agent</name>
    <name type="synonym">Botrytis infestans</name>
    <dbReference type="NCBI Taxonomy" id="4787"/>
    <lineage>
        <taxon>Eukaryota</taxon>
        <taxon>Sar</taxon>
        <taxon>Stramenopiles</taxon>
        <taxon>Oomycota</taxon>
        <taxon>Peronosporomycetes</taxon>
        <taxon>Peronosporales</taxon>
        <taxon>Peronosporaceae</taxon>
        <taxon>Phytophthora</taxon>
    </lineage>
</organism>
<evidence type="ECO:0000313" key="4">
    <source>
        <dbReference type="Proteomes" id="UP000602510"/>
    </source>
</evidence>
<gene>
    <name evidence="2" type="ORF">GN244_ATG02377</name>
    <name evidence="3" type="ORF">GN958_ATG00792</name>
</gene>
<dbReference type="Proteomes" id="UP000704712">
    <property type="component" value="Unassembled WGS sequence"/>
</dbReference>
<dbReference type="AlphaFoldDB" id="A0A833W766"/>
<sequence length="214" mass="22675">MAGPLPHEAPSPNIHGLSVRIHPRVVTQGGNDDGTAQRGARRDEQDIAAAEATSADVNLGTHRAGDPGSTARNDRGTHPGKCLQSGGGERQPGPSADAKATQDAVVNKSSGGDDGGVIEEAAIVVAEAQALRGRRRSSCEAPPHTFLHSRVHSDVIEYERRRKRNRGGRYMLEYLVAYMTVAGGPEEKQWLGVDVFKALLDAGKLEDEIGGDGE</sequence>
<evidence type="ECO:0000313" key="2">
    <source>
        <dbReference type="EMBL" id="KAF4045244.1"/>
    </source>
</evidence>
<feature type="region of interest" description="Disordered" evidence="1">
    <location>
        <begin position="1"/>
        <end position="113"/>
    </location>
</feature>
<keyword evidence="4" id="KW-1185">Reference proteome</keyword>
<reference evidence="2" key="1">
    <citation type="submission" date="2020-04" db="EMBL/GenBank/DDBJ databases">
        <title>Hybrid Assembly of Korean Phytophthora infestans isolates.</title>
        <authorList>
            <person name="Prokchorchik M."/>
            <person name="Lee Y."/>
            <person name="Seo J."/>
            <person name="Cho J.-H."/>
            <person name="Park Y.-E."/>
            <person name="Jang D.-C."/>
            <person name="Im J.-S."/>
            <person name="Choi J.-G."/>
            <person name="Park H.-J."/>
            <person name="Lee G.-B."/>
            <person name="Lee Y.-G."/>
            <person name="Hong S.-Y."/>
            <person name="Cho K."/>
            <person name="Sohn K.H."/>
        </authorList>
    </citation>
    <scope>NUCLEOTIDE SEQUENCE</scope>
    <source>
        <strain evidence="2">KR_1_A1</strain>
        <strain evidence="3">KR_2_A2</strain>
    </source>
</reference>
<dbReference type="Proteomes" id="UP000602510">
    <property type="component" value="Unassembled WGS sequence"/>
</dbReference>
<proteinExistence type="predicted"/>